<accession>A0A6B8VS95</accession>
<gene>
    <name evidence="2" type="ORF">COCCU_05385</name>
</gene>
<feature type="region of interest" description="Disordered" evidence="1">
    <location>
        <begin position="1"/>
        <end position="23"/>
    </location>
</feature>
<evidence type="ECO:0000313" key="2">
    <source>
        <dbReference type="EMBL" id="QGU07023.1"/>
    </source>
</evidence>
<evidence type="ECO:0000313" key="3">
    <source>
        <dbReference type="Proteomes" id="UP000424462"/>
    </source>
</evidence>
<dbReference type="AlphaFoldDB" id="A0A6B8VS95"/>
<proteinExistence type="predicted"/>
<evidence type="ECO:0008006" key="4">
    <source>
        <dbReference type="Google" id="ProtNLM"/>
    </source>
</evidence>
<dbReference type="KEGG" id="cok:COCCU_05385"/>
<sequence length="265" mass="28068">MPPKADSYITDGMGSDPQSLERSAGPAGRMLIKAMDRAVSMQTSTISRYVDFLRSQHPDHSPAQIQELLNKHFRTLATGSGAGVGASAMIPGIGFLTGAAAISAESVLFLDAAAFYTVASAYLRGVDISEPERRRALILVVLLGSKGNALTDILAGDLKEGSRTLPPVSTISRFSVARLGEVNNRMMRMALKQVTKKMGASWVGKIMPFGIGAVIGSVANRRLATKVIANAAESLGPLPAQFTTPAPAKGSVKEPKAGFLKRFRR</sequence>
<dbReference type="Proteomes" id="UP000424462">
    <property type="component" value="Chromosome"/>
</dbReference>
<dbReference type="RefSeq" id="WP_231598878.1">
    <property type="nucleotide sequence ID" value="NZ_CP046455.1"/>
</dbReference>
<name>A0A6B8VS95_9CORY</name>
<feature type="region of interest" description="Disordered" evidence="1">
    <location>
        <begin position="246"/>
        <end position="265"/>
    </location>
</feature>
<evidence type="ECO:0000256" key="1">
    <source>
        <dbReference type="SAM" id="MobiDB-lite"/>
    </source>
</evidence>
<protein>
    <recommendedName>
        <fullName evidence="4">EcsC protein family protein</fullName>
    </recommendedName>
</protein>
<dbReference type="EMBL" id="CP046455">
    <property type="protein sequence ID" value="QGU07023.1"/>
    <property type="molecule type" value="Genomic_DNA"/>
</dbReference>
<reference evidence="2 3" key="1">
    <citation type="submission" date="2019-11" db="EMBL/GenBank/DDBJ databases">
        <title>Complete genome sequence of Corynebacterium kalinowskii 1959, a novel Corynebacterium species isolated from soil of a small paddock in Vilsendorf, Germany.</title>
        <authorList>
            <person name="Schaffert L."/>
            <person name="Ruwe M."/>
            <person name="Milse J."/>
            <person name="Hanuschka K."/>
            <person name="Ortseifen V."/>
            <person name="Droste J."/>
            <person name="Brandt D."/>
            <person name="Schlueter L."/>
            <person name="Kutter Y."/>
            <person name="Vinke S."/>
            <person name="Viehoefer P."/>
            <person name="Jacob L."/>
            <person name="Luebke N.-C."/>
            <person name="Schulte-Berndt E."/>
            <person name="Hain C."/>
            <person name="Linder M."/>
            <person name="Schmidt P."/>
            <person name="Wollenschlaeger L."/>
            <person name="Luttermann T."/>
            <person name="Thieme E."/>
            <person name="Hassa J."/>
            <person name="Haak M."/>
            <person name="Wittchen M."/>
            <person name="Mentz A."/>
            <person name="Persicke M."/>
            <person name="Busche T."/>
            <person name="Ruckert C."/>
        </authorList>
    </citation>
    <scope>NUCLEOTIDE SEQUENCE [LARGE SCALE GENOMIC DNA]</scope>
    <source>
        <strain evidence="2 3">2039</strain>
    </source>
</reference>
<keyword evidence="3" id="KW-1185">Reference proteome</keyword>
<organism evidence="2 3">
    <name type="scientific">Corynebacterium occultum</name>
    <dbReference type="NCBI Taxonomy" id="2675219"/>
    <lineage>
        <taxon>Bacteria</taxon>
        <taxon>Bacillati</taxon>
        <taxon>Actinomycetota</taxon>
        <taxon>Actinomycetes</taxon>
        <taxon>Mycobacteriales</taxon>
        <taxon>Corynebacteriaceae</taxon>
        <taxon>Corynebacterium</taxon>
    </lineage>
</organism>